<dbReference type="Pfam" id="PF19514">
    <property type="entry name" value="MobC_2"/>
    <property type="match status" value="1"/>
</dbReference>
<sequence length="45" mass="5591">MDFYIKFTKPYGQFQAVEVNYNQIIKILYRNFLERKATLLQRKPY</sequence>
<accession>A0A0B7HRJ7</accession>
<gene>
    <name evidence="1" type="ORF">CCYN74_20003</name>
</gene>
<dbReference type="Proteomes" id="UP000038083">
    <property type="component" value="Unassembled WGS sequence"/>
</dbReference>
<evidence type="ECO:0000313" key="1">
    <source>
        <dbReference type="EMBL" id="CEN36631.1"/>
    </source>
</evidence>
<dbReference type="InterPro" id="IPR045788">
    <property type="entry name" value="MobC_2"/>
</dbReference>
<dbReference type="EMBL" id="CDOG01000012">
    <property type="protein sequence ID" value="CEN36631.1"/>
    <property type="molecule type" value="Genomic_DNA"/>
</dbReference>
<name>A0A0B7HRJ7_9FLAO</name>
<evidence type="ECO:0000313" key="2">
    <source>
        <dbReference type="Proteomes" id="UP000038083"/>
    </source>
</evidence>
<protein>
    <submittedName>
        <fullName evidence="1">Uncharacterized protein</fullName>
    </submittedName>
</protein>
<dbReference type="AlphaFoldDB" id="A0A0B7HRJ7"/>
<organism evidence="1 2">
    <name type="scientific">Capnocytophaga cynodegmi</name>
    <dbReference type="NCBI Taxonomy" id="28189"/>
    <lineage>
        <taxon>Bacteria</taxon>
        <taxon>Pseudomonadati</taxon>
        <taxon>Bacteroidota</taxon>
        <taxon>Flavobacteriia</taxon>
        <taxon>Flavobacteriales</taxon>
        <taxon>Flavobacteriaceae</taxon>
        <taxon>Capnocytophaga</taxon>
    </lineage>
</organism>
<proteinExistence type="predicted"/>
<reference evidence="1 2" key="1">
    <citation type="submission" date="2015-01" db="EMBL/GenBank/DDBJ databases">
        <authorList>
            <person name="MANFREDI Pablo"/>
        </authorList>
    </citation>
    <scope>NUCLEOTIDE SEQUENCE [LARGE SCALE GENOMIC DNA]</scope>
    <source>
        <strain evidence="1 2">Ccy74</strain>
    </source>
</reference>